<dbReference type="CDD" id="cd04662">
    <property type="entry name" value="NUDIX_Hydrolase"/>
    <property type="match status" value="1"/>
</dbReference>
<organism evidence="5 6">
    <name type="scientific">Streptomyces zaomyceticus</name>
    <dbReference type="NCBI Taxonomy" id="68286"/>
    <lineage>
        <taxon>Bacteria</taxon>
        <taxon>Bacillati</taxon>
        <taxon>Actinomycetota</taxon>
        <taxon>Actinomycetes</taxon>
        <taxon>Kitasatosporales</taxon>
        <taxon>Streptomycetaceae</taxon>
        <taxon>Streptomyces</taxon>
    </lineage>
</organism>
<name>A0ABZ1LK09_9ACTN</name>
<dbReference type="Gene3D" id="3.90.79.10">
    <property type="entry name" value="Nucleoside Triphosphate Pyrophosphohydrolase"/>
    <property type="match status" value="1"/>
</dbReference>
<evidence type="ECO:0000313" key="5">
    <source>
        <dbReference type="EMBL" id="WTR74360.1"/>
    </source>
</evidence>
<protein>
    <submittedName>
        <fullName evidence="5">NUDIX domain-containing protein</fullName>
    </submittedName>
</protein>
<dbReference type="InterPro" id="IPR000086">
    <property type="entry name" value="NUDIX_hydrolase_dom"/>
</dbReference>
<accession>A0ABZ1LK09</accession>
<evidence type="ECO:0000259" key="4">
    <source>
        <dbReference type="PROSITE" id="PS51462"/>
    </source>
</evidence>
<dbReference type="PROSITE" id="PS51462">
    <property type="entry name" value="NUDIX"/>
    <property type="match status" value="1"/>
</dbReference>
<dbReference type="PROSITE" id="PS00893">
    <property type="entry name" value="NUDIX_BOX"/>
    <property type="match status" value="1"/>
</dbReference>
<dbReference type="InterPro" id="IPR020084">
    <property type="entry name" value="NUDIX_hydrolase_CS"/>
</dbReference>
<evidence type="ECO:0000313" key="6">
    <source>
        <dbReference type="Proteomes" id="UP001622594"/>
    </source>
</evidence>
<dbReference type="Proteomes" id="UP001622594">
    <property type="component" value="Chromosome"/>
</dbReference>
<dbReference type="PANTHER" id="PTHR21340:SF7">
    <property type="entry name" value="NUDIX HYDROLASE DOMAIN-CONTAINING PROTEIN"/>
    <property type="match status" value="1"/>
</dbReference>
<dbReference type="EMBL" id="CP108188">
    <property type="protein sequence ID" value="WTR74360.1"/>
    <property type="molecule type" value="Genomic_DNA"/>
</dbReference>
<reference evidence="5 6" key="1">
    <citation type="submission" date="2022-10" db="EMBL/GenBank/DDBJ databases">
        <title>The complete genomes of actinobacterial strains from the NBC collection.</title>
        <authorList>
            <person name="Joergensen T.S."/>
            <person name="Alvarez Arevalo M."/>
            <person name="Sterndorff E.B."/>
            <person name="Faurdal D."/>
            <person name="Vuksanovic O."/>
            <person name="Mourched A.-S."/>
            <person name="Charusanti P."/>
            <person name="Shaw S."/>
            <person name="Blin K."/>
            <person name="Weber T."/>
        </authorList>
    </citation>
    <scope>NUCLEOTIDE SEQUENCE [LARGE SCALE GENOMIC DNA]</scope>
    <source>
        <strain evidence="5 6">NBC_00123</strain>
    </source>
</reference>
<feature type="domain" description="Nudix hydrolase" evidence="4">
    <location>
        <begin position="2"/>
        <end position="152"/>
    </location>
</feature>
<evidence type="ECO:0000256" key="1">
    <source>
        <dbReference type="ARBA" id="ARBA00005582"/>
    </source>
</evidence>
<keyword evidence="2 3" id="KW-0378">Hydrolase</keyword>
<dbReference type="PRINTS" id="PR00502">
    <property type="entry name" value="NUDIXFAMILY"/>
</dbReference>
<evidence type="ECO:0000256" key="3">
    <source>
        <dbReference type="RuleBase" id="RU003476"/>
    </source>
</evidence>
<comment type="similarity">
    <text evidence="1 3">Belongs to the Nudix hydrolase family.</text>
</comment>
<dbReference type="RefSeq" id="WP_371637152.1">
    <property type="nucleotide sequence ID" value="NZ_CP108062.1"/>
</dbReference>
<gene>
    <name evidence="5" type="ORF">OG814_36250</name>
</gene>
<dbReference type="SUPFAM" id="SSF55811">
    <property type="entry name" value="Nudix"/>
    <property type="match status" value="1"/>
</dbReference>
<evidence type="ECO:0000256" key="2">
    <source>
        <dbReference type="ARBA" id="ARBA00022801"/>
    </source>
</evidence>
<dbReference type="InterPro" id="IPR051325">
    <property type="entry name" value="Nudix_hydrolase_domain"/>
</dbReference>
<dbReference type="PANTHER" id="PTHR21340">
    <property type="entry name" value="DIADENOSINE 5,5-P1,P4-TETRAPHOSPHATE PYROPHOSPHOHYDROLASE MUTT"/>
    <property type="match status" value="1"/>
</dbReference>
<dbReference type="Pfam" id="PF00293">
    <property type="entry name" value="NUDIX"/>
    <property type="match status" value="1"/>
</dbReference>
<keyword evidence="6" id="KW-1185">Reference proteome</keyword>
<proteinExistence type="inferred from homology"/>
<dbReference type="InterPro" id="IPR015797">
    <property type="entry name" value="NUDIX_hydrolase-like_dom_sf"/>
</dbReference>
<sequence>MSDKRSAGLLVFRRTTDGGVEVLIGHMGGPFWASREQAAWSIPKGEYEPDEAPEAAASREFLEELGLPAPEGAWLDLGEARQRNGKLVTVWAVEGTLDPAGIVPGTFTMEWPPRSGVQGEFPEIDRVGWFTPEAASPLLVAGQRVFLERLEEQLGGGGRGRLSDP</sequence>
<dbReference type="InterPro" id="IPR020476">
    <property type="entry name" value="Nudix_hydrolase"/>
</dbReference>